<dbReference type="InterPro" id="IPR036890">
    <property type="entry name" value="HATPase_C_sf"/>
</dbReference>
<dbReference type="Proteomes" id="UP000231693">
    <property type="component" value="Unassembled WGS sequence"/>
</dbReference>
<dbReference type="OrthoDB" id="9776021at2"/>
<feature type="compositionally biased region" description="Basic and acidic residues" evidence="1">
    <location>
        <begin position="184"/>
        <end position="210"/>
    </location>
</feature>
<organism evidence="2 3">
    <name type="scientific">Sediminihabitans luteus</name>
    <dbReference type="NCBI Taxonomy" id="1138585"/>
    <lineage>
        <taxon>Bacteria</taxon>
        <taxon>Bacillati</taxon>
        <taxon>Actinomycetota</taxon>
        <taxon>Actinomycetes</taxon>
        <taxon>Micrococcales</taxon>
        <taxon>Cellulomonadaceae</taxon>
        <taxon>Sediminihabitans</taxon>
    </lineage>
</organism>
<comment type="caution">
    <text evidence="2">The sequence shown here is derived from an EMBL/GenBank/DDBJ whole genome shotgun (WGS) entry which is preliminary data.</text>
</comment>
<reference evidence="2 3" key="1">
    <citation type="submission" date="2017-11" db="EMBL/GenBank/DDBJ databases">
        <title>Genomic Encyclopedia of Archaeal and Bacterial Type Strains, Phase II (KMG-II): From Individual Species to Whole Genera.</title>
        <authorList>
            <person name="Goeker M."/>
        </authorList>
    </citation>
    <scope>NUCLEOTIDE SEQUENCE [LARGE SCALE GENOMIC DNA]</scope>
    <source>
        <strain evidence="2 3">DSM 25478</strain>
    </source>
</reference>
<sequence>MTVDPFGTEALRRAVTEAWAASPARFREDANAEEDHARGHYRDRVVVELAQNAADAATRAGEPGYLRLELRTDERVLLASSTGAPLDAAGVVSLAGLRASAKRDDARTVGRFGVGFAAVRSVADDVSLTSRTGGGVAFSLARTRETLTRLAAQHPALAAEVAARGDALPVLRLPFPAPWPAEAETSRSESPEHPDREHPDREHPEPEHPEPPAPETIARLVLRDDAAAAEVRRQLDALDDALLVALPGLARVDVVVDGAARTLADVEDRWHVVRASGDLPRGLLADAPVEQRGSWSVAWALPRQGGSPVARVLHAPTPTDEPVTLPALLVASLPVDPGRRHVVPGPLADHVVAQAGALAVELARVLAAAGGHPLALVPTGLPAGVLDGALRAAVVAALAQAPLLAAPTGLPVRPVDATFVPGPVGQDVAVVEVLAAGTADLVVLPSAHAAAARTCGVGVLDLADAVAALPAGGGPSRWRAAYDAFAPWATDPQVTEALAAVPVPLADGRTAYGARGVVVPTGAAATTPDDGGPDLAALGVRAVHPDAAHPLLERLGARAADAFDLLAGVDPAGLPADAVLALVAAAVRDRPGADASRYPFRLGEIEVGTDDGTVALRECALPGTWAADVLDLDLVPEALVDRHGPAALRAAGAHDGLDVYTVRDVVTADAAPDLGGDDASPAGWLDGWSDYLEALADAVGPGVPVGDLDAVADLDAATALGPVLTRVASDQAARRALLTEVRAPGRGAGEPGHAPSYTAWWLRDALGAPFAMPGHDVPLVPRAPAWLPALDADVLRAVGGVASLADLDADAWTLVLDDLPDVGTAVEPGLARHVWAGLDGARRVDVDRLPAVHGDACVVVEHERLAVAEAPCWAQVRPVVPAAPGRGDALARALDVPLLDGTGLDRGAGDGSAADGSAADVVTTGTASDEVPLDPRVLAALGDVPATWTAHDELVVEGVEVEWWVSGRGTGARVDATTLAGAAQGLAHAAGRFEDRHRVLALLEDPASAGADVLLGAWASPQPR</sequence>
<gene>
    <name evidence="2" type="ORF">CLV28_2005</name>
</gene>
<dbReference type="EMBL" id="PGFE01000003">
    <property type="protein sequence ID" value="PJJ70176.1"/>
    <property type="molecule type" value="Genomic_DNA"/>
</dbReference>
<dbReference type="AlphaFoldDB" id="A0A2M9CE13"/>
<evidence type="ECO:0000313" key="3">
    <source>
        <dbReference type="Proteomes" id="UP000231693"/>
    </source>
</evidence>
<dbReference type="NCBIfam" id="NF047352">
    <property type="entry name" value="P_loop_sacsin"/>
    <property type="match status" value="1"/>
</dbReference>
<keyword evidence="3" id="KW-1185">Reference proteome</keyword>
<evidence type="ECO:0000313" key="2">
    <source>
        <dbReference type="EMBL" id="PJJ70176.1"/>
    </source>
</evidence>
<dbReference type="Gene3D" id="3.30.565.10">
    <property type="entry name" value="Histidine kinase-like ATPase, C-terminal domain"/>
    <property type="match status" value="1"/>
</dbReference>
<dbReference type="RefSeq" id="WP_100423190.1">
    <property type="nucleotide sequence ID" value="NZ_BOOX01000001.1"/>
</dbReference>
<proteinExistence type="predicted"/>
<evidence type="ECO:0000256" key="1">
    <source>
        <dbReference type="SAM" id="MobiDB-lite"/>
    </source>
</evidence>
<protein>
    <submittedName>
        <fullName evidence="2">Uncharacterized protein</fullName>
    </submittedName>
</protein>
<dbReference type="SUPFAM" id="SSF55874">
    <property type="entry name" value="ATPase domain of HSP90 chaperone/DNA topoisomerase II/histidine kinase"/>
    <property type="match status" value="1"/>
</dbReference>
<name>A0A2M9CE13_9CELL</name>
<feature type="region of interest" description="Disordered" evidence="1">
    <location>
        <begin position="179"/>
        <end position="213"/>
    </location>
</feature>
<accession>A0A2M9CE13</accession>